<dbReference type="InterPro" id="IPR001680">
    <property type="entry name" value="WD40_rpt"/>
</dbReference>
<keyword evidence="1" id="KW-0853">WD repeat</keyword>
<feature type="compositionally biased region" description="Low complexity" evidence="2">
    <location>
        <begin position="962"/>
        <end position="976"/>
    </location>
</feature>
<dbReference type="Gene3D" id="2.130.10.10">
    <property type="entry name" value="YVTN repeat-like/Quinoprotein amine dehydrogenase"/>
    <property type="match status" value="1"/>
</dbReference>
<gene>
    <name evidence="3" type="ORF">CROE0942_LOCUS2012</name>
</gene>
<dbReference type="InterPro" id="IPR036322">
    <property type="entry name" value="WD40_repeat_dom_sf"/>
</dbReference>
<protein>
    <submittedName>
        <fullName evidence="3">Uncharacterized protein</fullName>
    </submittedName>
</protein>
<dbReference type="AlphaFoldDB" id="A0A7S0P974"/>
<feature type="compositionally biased region" description="Low complexity" evidence="2">
    <location>
        <begin position="450"/>
        <end position="492"/>
    </location>
</feature>
<organism evidence="3">
    <name type="scientific">Cafeteria roenbergensis</name>
    <name type="common">Marine flagellate</name>
    <dbReference type="NCBI Taxonomy" id="33653"/>
    <lineage>
        <taxon>Eukaryota</taxon>
        <taxon>Sar</taxon>
        <taxon>Stramenopiles</taxon>
        <taxon>Bigyra</taxon>
        <taxon>Opalozoa</taxon>
        <taxon>Bicosoecida</taxon>
        <taxon>Cafeteriaceae</taxon>
        <taxon>Cafeteria</taxon>
    </lineage>
</organism>
<evidence type="ECO:0000256" key="2">
    <source>
        <dbReference type="SAM" id="MobiDB-lite"/>
    </source>
</evidence>
<reference evidence="3" key="1">
    <citation type="submission" date="2021-01" db="EMBL/GenBank/DDBJ databases">
        <authorList>
            <person name="Corre E."/>
            <person name="Pelletier E."/>
            <person name="Niang G."/>
            <person name="Scheremetjew M."/>
            <person name="Finn R."/>
            <person name="Kale V."/>
            <person name="Holt S."/>
            <person name="Cochrane G."/>
            <person name="Meng A."/>
            <person name="Brown T."/>
            <person name="Cohen L."/>
        </authorList>
    </citation>
    <scope>NUCLEOTIDE SEQUENCE</scope>
    <source>
        <strain evidence="3">E4-10</strain>
    </source>
</reference>
<dbReference type="InterPro" id="IPR015943">
    <property type="entry name" value="WD40/YVTN_repeat-like_dom_sf"/>
</dbReference>
<evidence type="ECO:0000256" key="1">
    <source>
        <dbReference type="PROSITE-ProRule" id="PRU00221"/>
    </source>
</evidence>
<dbReference type="PANTHER" id="PTHR45725:SF18">
    <property type="entry name" value="ORC1-LIKE AAA ATPASE DOMAIN-CONTAINING PROTEIN"/>
    <property type="match status" value="1"/>
</dbReference>
<feature type="repeat" description="WD" evidence="1">
    <location>
        <begin position="224"/>
        <end position="240"/>
    </location>
</feature>
<accession>A0A7S0P974</accession>
<feature type="region of interest" description="Disordered" evidence="2">
    <location>
        <begin position="953"/>
        <end position="980"/>
    </location>
</feature>
<feature type="region of interest" description="Disordered" evidence="2">
    <location>
        <begin position="713"/>
        <end position="735"/>
    </location>
</feature>
<feature type="compositionally biased region" description="Low complexity" evidence="2">
    <location>
        <begin position="718"/>
        <end position="735"/>
    </location>
</feature>
<dbReference type="InterPro" id="IPR051425">
    <property type="entry name" value="Formin_Homology"/>
</dbReference>
<dbReference type="PROSITE" id="PS50082">
    <property type="entry name" value="WD_REPEATS_2"/>
    <property type="match status" value="2"/>
</dbReference>
<name>A0A7S0P974_CAFRO</name>
<feature type="repeat" description="WD" evidence="1">
    <location>
        <begin position="115"/>
        <end position="149"/>
    </location>
</feature>
<dbReference type="EMBL" id="HBET01002996">
    <property type="protein sequence ID" value="CAD8557678.1"/>
    <property type="molecule type" value="Transcribed_RNA"/>
</dbReference>
<feature type="region of interest" description="Disordered" evidence="2">
    <location>
        <begin position="423"/>
        <end position="502"/>
    </location>
</feature>
<dbReference type="SUPFAM" id="SSF50978">
    <property type="entry name" value="WD40 repeat-like"/>
    <property type="match status" value="1"/>
</dbReference>
<feature type="compositionally biased region" description="Low complexity" evidence="2">
    <location>
        <begin position="595"/>
        <end position="635"/>
    </location>
</feature>
<dbReference type="PANTHER" id="PTHR45725">
    <property type="entry name" value="FORMIN HOMOLOGY 2 FAMILY MEMBER"/>
    <property type="match status" value="1"/>
</dbReference>
<dbReference type="Pfam" id="PF00400">
    <property type="entry name" value="WD40"/>
    <property type="match status" value="2"/>
</dbReference>
<proteinExistence type="predicted"/>
<evidence type="ECO:0000313" key="3">
    <source>
        <dbReference type="EMBL" id="CAD8557678.1"/>
    </source>
</evidence>
<sequence length="1089" mass="111486">MALPWSLQERACCTWTAQVRKAAPHHDALRGNQCGRRPPGTMGMPAASSAGWARKLETLSAAWLQPVRAVQPRPGSSDSVFNMEWSPRGQVCVCALSSGEAVVLDGRSLRTVAVLEGHTQGCNVARFRGDATVFTGSDDRTAREWDLRSVAPTSLRGAAAGAAAEAIARGTEGASLAAAHAAVSGAGPSLPPVGGARTSRGPCVRVYRGHSELGWVKNCEPLCGGLLLTSAFDGTVRLWDTAASAASPYIPTDGPWTWADPETCLLRGFAVPLTGNVVFAHPDLRRIAVHPDWAGGGRDAKLALSVGSSTLLVHRMRPRSLAADLDAAWAGVPAAGEHTYDTPLGLHSLMYLARVVSPQLFTRGTAFAVAAWEAQGVDERGVSGAWRQLEEVEPGSVAWATDPVATAEAAVAAASPERRALAQAADAADLASRQPEGPGAPLCPTPLARPPAASAAPPSSPASAASDSVPSSRSAAPAATPAAAAQRPAAAPATPPPPPAAAAAALPLGACNIVERVDAGDGGAALSLRFSGDGRGLVLSRTAEQHDGRTVWSLPPQLGTDECHIVDTTVEDDDTAAAAAAATAAAPPSTHLASGALPRASAAPTATASAESPEAAAASAPASTALPGAAPAARPPAGFARIGPRWRLALPSPSVLRRVQADSAEGEAEGEADSQARRLAAVLRVLDQSGGSSLASWAGPLAEHAVRLVGAQAAADSGPRPRAAATRGASAGNALAPEAEGECAADGRLAGCLAMPHVFLEVAHTLRAWKSMPFMPAITAFWRRTCPALAELFEASTADVGPGLSGGDPATTLSHRLVSCWQSSDDAFCPSPEAAASGSATSGSWAGALRILGRALCKPLDRVRPALPVRLSQAVMCRMVMSSSAQGIIKGPHLDASGRWAALPNGYGAIVLDVDQLRVQWRRNGCSRPLSNAARAVPPAHAEPRPRALSVDLLGLPPAPRAQPARQPASSQAAQSTKRPTWTACRAGVAELCSPIPDLPSAAEPVVGLAPPWVSCDFARFRVQNGRIQDRIVAALVPASVPGEDFLSAGGVLTVRFQPAARGVARLCLCRGDGSVTVCEPRSASFADP</sequence>
<feature type="region of interest" description="Disordered" evidence="2">
    <location>
        <begin position="579"/>
        <end position="635"/>
    </location>
</feature>
<dbReference type="SMART" id="SM00320">
    <property type="entry name" value="WD40"/>
    <property type="match status" value="3"/>
</dbReference>